<evidence type="ECO:0000256" key="5">
    <source>
        <dbReference type="ARBA" id="ARBA00022692"/>
    </source>
</evidence>
<dbReference type="Proteomes" id="UP000503162">
    <property type="component" value="Chromosome"/>
</dbReference>
<evidence type="ECO:0000256" key="7">
    <source>
        <dbReference type="ARBA" id="ARBA00023065"/>
    </source>
</evidence>
<keyword evidence="6 14" id="KW-0732">Signal</keyword>
<evidence type="ECO:0000256" key="11">
    <source>
        <dbReference type="ARBA" id="ARBA00023237"/>
    </source>
</evidence>
<organism evidence="17 18">
    <name type="scientific">Hydrogenophaga crocea</name>
    <dbReference type="NCBI Taxonomy" id="2716225"/>
    <lineage>
        <taxon>Bacteria</taxon>
        <taxon>Pseudomonadati</taxon>
        <taxon>Pseudomonadota</taxon>
        <taxon>Betaproteobacteria</taxon>
        <taxon>Burkholderiales</taxon>
        <taxon>Comamonadaceae</taxon>
        <taxon>Hydrogenophaga</taxon>
    </lineage>
</organism>
<dbReference type="PANTHER" id="PTHR30069">
    <property type="entry name" value="TONB-DEPENDENT OUTER MEMBRANE RECEPTOR"/>
    <property type="match status" value="1"/>
</dbReference>
<evidence type="ECO:0000256" key="4">
    <source>
        <dbReference type="ARBA" id="ARBA00022452"/>
    </source>
</evidence>
<dbReference type="InterPro" id="IPR036942">
    <property type="entry name" value="Beta-barrel_TonB_sf"/>
</dbReference>
<dbReference type="KEGG" id="hcz:G9Q37_09245"/>
<dbReference type="InterPro" id="IPR000531">
    <property type="entry name" value="Beta-barrel_TonB"/>
</dbReference>
<comment type="similarity">
    <text evidence="2 12 13">Belongs to the TonB-dependent receptor family.</text>
</comment>
<proteinExistence type="inferred from homology"/>
<dbReference type="InterPro" id="IPR039426">
    <property type="entry name" value="TonB-dep_rcpt-like"/>
</dbReference>
<evidence type="ECO:0000259" key="16">
    <source>
        <dbReference type="Pfam" id="PF07715"/>
    </source>
</evidence>
<feature type="domain" description="TonB-dependent receptor plug" evidence="16">
    <location>
        <begin position="58"/>
        <end position="159"/>
    </location>
</feature>
<dbReference type="Pfam" id="PF00593">
    <property type="entry name" value="TonB_dep_Rec_b-barrel"/>
    <property type="match status" value="1"/>
</dbReference>
<dbReference type="SUPFAM" id="SSF56935">
    <property type="entry name" value="Porins"/>
    <property type="match status" value="1"/>
</dbReference>
<accession>A0A6G8IGP3</accession>
<evidence type="ECO:0000256" key="12">
    <source>
        <dbReference type="PROSITE-ProRule" id="PRU01360"/>
    </source>
</evidence>
<keyword evidence="4 12" id="KW-1134">Transmembrane beta strand</keyword>
<keyword evidence="8 13" id="KW-0798">TonB box</keyword>
<dbReference type="GO" id="GO:0015889">
    <property type="term" value="P:cobalamin transport"/>
    <property type="evidence" value="ECO:0007669"/>
    <property type="project" value="TreeGrafter"/>
</dbReference>
<evidence type="ECO:0000313" key="18">
    <source>
        <dbReference type="Proteomes" id="UP000503162"/>
    </source>
</evidence>
<evidence type="ECO:0000256" key="1">
    <source>
        <dbReference type="ARBA" id="ARBA00004571"/>
    </source>
</evidence>
<feature type="domain" description="TonB-dependent receptor-like beta-barrel" evidence="15">
    <location>
        <begin position="205"/>
        <end position="588"/>
    </location>
</feature>
<evidence type="ECO:0000256" key="8">
    <source>
        <dbReference type="ARBA" id="ARBA00023077"/>
    </source>
</evidence>
<dbReference type="GO" id="GO:0006811">
    <property type="term" value="P:monoatomic ion transport"/>
    <property type="evidence" value="ECO:0007669"/>
    <property type="project" value="UniProtKB-KW"/>
</dbReference>
<dbReference type="Gene3D" id="2.170.130.10">
    <property type="entry name" value="TonB-dependent receptor, plug domain"/>
    <property type="match status" value="1"/>
</dbReference>
<comment type="subcellular location">
    <subcellularLocation>
        <location evidence="1 12">Cell outer membrane</location>
        <topology evidence="1 12">Multi-pass membrane protein</topology>
    </subcellularLocation>
</comment>
<evidence type="ECO:0000256" key="6">
    <source>
        <dbReference type="ARBA" id="ARBA00022729"/>
    </source>
</evidence>
<keyword evidence="5 12" id="KW-0812">Transmembrane</keyword>
<reference evidence="17 18" key="1">
    <citation type="submission" date="2020-03" db="EMBL/GenBank/DDBJ databases">
        <title>Hydrogenophaga sp. nov. isolated from cyanobacterial mat.</title>
        <authorList>
            <person name="Thorat V."/>
            <person name="Kirdat K."/>
            <person name="Tiwarekar B."/>
            <person name="Costa E.D."/>
            <person name="Yadav A."/>
        </authorList>
    </citation>
    <scope>NUCLEOTIDE SEQUENCE [LARGE SCALE GENOMIC DNA]</scope>
    <source>
        <strain evidence="17 18">BA0156</strain>
    </source>
</reference>
<dbReference type="EMBL" id="CP049989">
    <property type="protein sequence ID" value="QIM52313.1"/>
    <property type="molecule type" value="Genomic_DNA"/>
</dbReference>
<sequence length="616" mass="66204">MKSPALRAPLAVLPLACVASLATFAAAPVSAQSATDVTLKDTVVTATRVDTRSDALLSDVVVIDADTVAKSTGRTLSELLARQAGLQLVANGGRGKQSSLFVRGAEARQVLLLVDGVRYGSSTAGAPNWDNLPLSAIDRIEVLKGPASALYGSDAVGGVVQVFTKRGVKGFQPEASVTVGSEGHHEVAAGVRGGTDSFSYSLHASSLGEKGFSSTNPRVGSNFNPDRDGARQDVLSGSFRWAFAEGWSTDLNLTQAEGVSRFDQGAGSFDTRSVTTTRVLGWGLTRQWNADARTRLTVARSDDDGDSYGTTPVASVFNTAQTQITLQHDQATRLGTVLLGVESIKEAVSGTQAYAVNSRTTDAAFVGLTGGLGQHLWQANLRRDENSQFGGATTGFASYGYQLTPNWRPHLAYGTSFKMPSFNTLYYVSPFFTGNPTTQPERGKNREFGLTYTRGAHELKLTRFDNRVRGFITLQPVVVNVPQARLEGWSLGYTGSAGAWSWYGNLELLDARNLLTRQKLARRADETLTAGLDHRIGAWTWGTALQLVGERFDNAANTVRLPGFGTVDAYVRYALTKDWSLALRVNNIGDKDYQTANGYNQPGRAAYVTLHWAPKP</sequence>
<evidence type="ECO:0000256" key="2">
    <source>
        <dbReference type="ARBA" id="ARBA00009810"/>
    </source>
</evidence>
<dbReference type="InterPro" id="IPR012910">
    <property type="entry name" value="Plug_dom"/>
</dbReference>
<keyword evidence="3 12" id="KW-0813">Transport</keyword>
<dbReference type="RefSeq" id="WP_166226915.1">
    <property type="nucleotide sequence ID" value="NZ_CP049989.1"/>
</dbReference>
<evidence type="ECO:0000256" key="14">
    <source>
        <dbReference type="SAM" id="SignalP"/>
    </source>
</evidence>
<evidence type="ECO:0000256" key="3">
    <source>
        <dbReference type="ARBA" id="ARBA00022448"/>
    </source>
</evidence>
<evidence type="ECO:0000256" key="13">
    <source>
        <dbReference type="RuleBase" id="RU003357"/>
    </source>
</evidence>
<keyword evidence="9 12" id="KW-0472">Membrane</keyword>
<evidence type="ECO:0000259" key="15">
    <source>
        <dbReference type="Pfam" id="PF00593"/>
    </source>
</evidence>
<keyword evidence="10 17" id="KW-0675">Receptor</keyword>
<keyword evidence="7" id="KW-0406">Ion transport</keyword>
<evidence type="ECO:0000256" key="9">
    <source>
        <dbReference type="ARBA" id="ARBA00023136"/>
    </source>
</evidence>
<dbReference type="CDD" id="cd01347">
    <property type="entry name" value="ligand_gated_channel"/>
    <property type="match status" value="1"/>
</dbReference>
<dbReference type="Pfam" id="PF07715">
    <property type="entry name" value="Plug"/>
    <property type="match status" value="1"/>
</dbReference>
<name>A0A6G8IGP3_9BURK</name>
<keyword evidence="18" id="KW-1185">Reference proteome</keyword>
<evidence type="ECO:0000313" key="17">
    <source>
        <dbReference type="EMBL" id="QIM52313.1"/>
    </source>
</evidence>
<feature type="signal peptide" evidence="14">
    <location>
        <begin position="1"/>
        <end position="25"/>
    </location>
</feature>
<dbReference type="PANTHER" id="PTHR30069:SF53">
    <property type="entry name" value="COLICIN I RECEPTOR-RELATED"/>
    <property type="match status" value="1"/>
</dbReference>
<keyword evidence="11 12" id="KW-0998">Cell outer membrane</keyword>
<evidence type="ECO:0000256" key="10">
    <source>
        <dbReference type="ARBA" id="ARBA00023170"/>
    </source>
</evidence>
<protein>
    <submittedName>
        <fullName evidence="17">TonB-dependent receptor</fullName>
    </submittedName>
</protein>
<dbReference type="GO" id="GO:0009279">
    <property type="term" value="C:cell outer membrane"/>
    <property type="evidence" value="ECO:0007669"/>
    <property type="project" value="UniProtKB-SubCell"/>
</dbReference>
<dbReference type="InterPro" id="IPR037066">
    <property type="entry name" value="Plug_dom_sf"/>
</dbReference>
<dbReference type="PROSITE" id="PS52016">
    <property type="entry name" value="TONB_DEPENDENT_REC_3"/>
    <property type="match status" value="1"/>
</dbReference>
<dbReference type="Gene3D" id="2.40.170.20">
    <property type="entry name" value="TonB-dependent receptor, beta-barrel domain"/>
    <property type="match status" value="1"/>
</dbReference>
<dbReference type="AlphaFoldDB" id="A0A6G8IGP3"/>
<gene>
    <name evidence="17" type="ORF">G9Q37_09245</name>
</gene>
<feature type="chain" id="PRO_5026220748" evidence="14">
    <location>
        <begin position="26"/>
        <end position="616"/>
    </location>
</feature>